<evidence type="ECO:0000313" key="4">
    <source>
        <dbReference type="EMBL" id="RIH63485.1"/>
    </source>
</evidence>
<evidence type="ECO:0000256" key="1">
    <source>
        <dbReference type="SAM" id="MobiDB-lite"/>
    </source>
</evidence>
<name>A0A399CUF8_9BACT</name>
<evidence type="ECO:0000313" key="5">
    <source>
        <dbReference type="Proteomes" id="UP000266441"/>
    </source>
</evidence>
<dbReference type="OrthoDB" id="1524221at2"/>
<feature type="domain" description="DUF4412" evidence="3">
    <location>
        <begin position="202"/>
        <end position="250"/>
    </location>
</feature>
<dbReference type="EMBL" id="QWET01000020">
    <property type="protein sequence ID" value="RIH63485.1"/>
    <property type="molecule type" value="Genomic_DNA"/>
</dbReference>
<comment type="caution">
    <text evidence="4">The sequence shown here is derived from an EMBL/GenBank/DDBJ whole genome shotgun (WGS) entry which is preliminary data.</text>
</comment>
<dbReference type="Proteomes" id="UP000266441">
    <property type="component" value="Unassembled WGS sequence"/>
</dbReference>
<feature type="compositionally biased region" description="Basic and acidic residues" evidence="1">
    <location>
        <begin position="38"/>
        <end position="63"/>
    </location>
</feature>
<accession>A0A399CUF8</accession>
<feature type="chain" id="PRO_5017434303" evidence="2">
    <location>
        <begin position="24"/>
        <end position="324"/>
    </location>
</feature>
<feature type="region of interest" description="Disordered" evidence="1">
    <location>
        <begin position="38"/>
        <end position="84"/>
    </location>
</feature>
<protein>
    <submittedName>
        <fullName evidence="4">DUF4412 domain-containing protein</fullName>
    </submittedName>
</protein>
<dbReference type="RefSeq" id="WP_119351602.1">
    <property type="nucleotide sequence ID" value="NZ_QWET01000020.1"/>
</dbReference>
<feature type="signal peptide" evidence="2">
    <location>
        <begin position="1"/>
        <end position="23"/>
    </location>
</feature>
<organism evidence="4 5">
    <name type="scientific">Mariniphaga sediminis</name>
    <dbReference type="NCBI Taxonomy" id="1628158"/>
    <lineage>
        <taxon>Bacteria</taxon>
        <taxon>Pseudomonadati</taxon>
        <taxon>Bacteroidota</taxon>
        <taxon>Bacteroidia</taxon>
        <taxon>Marinilabiliales</taxon>
        <taxon>Prolixibacteraceae</taxon>
        <taxon>Mariniphaga</taxon>
    </lineage>
</organism>
<evidence type="ECO:0000256" key="2">
    <source>
        <dbReference type="SAM" id="SignalP"/>
    </source>
</evidence>
<reference evidence="4 5" key="1">
    <citation type="journal article" date="2015" name="Int. J. Syst. Evol. Microbiol.">
        <title>Mariniphaga sediminis sp. nov., isolated from coastal sediment.</title>
        <authorList>
            <person name="Wang F.Q."/>
            <person name="Shen Q.Y."/>
            <person name="Chen G.J."/>
            <person name="Du Z.J."/>
        </authorList>
    </citation>
    <scope>NUCLEOTIDE SEQUENCE [LARGE SCALE GENOMIC DNA]</scope>
    <source>
        <strain evidence="4 5">SY21</strain>
    </source>
</reference>
<keyword evidence="2" id="KW-0732">Signal</keyword>
<dbReference type="AlphaFoldDB" id="A0A399CUF8"/>
<dbReference type="InterPro" id="IPR025524">
    <property type="entry name" value="DUF4412"/>
</dbReference>
<evidence type="ECO:0000259" key="3">
    <source>
        <dbReference type="Pfam" id="PF14371"/>
    </source>
</evidence>
<keyword evidence="5" id="KW-1185">Reference proteome</keyword>
<dbReference type="Pfam" id="PF14371">
    <property type="entry name" value="DUF4412"/>
    <property type="match status" value="1"/>
</dbReference>
<sequence>MKFLPQVTLLVLLSVLFVQPAHGQRFLKKLQEKVQEKVEEKVEKRVEEKTDEAIDKQLDKIEESLESEEPESTSDGSGSDARSEQRMQNILKGIGMSGEPVPVADSYRFDHLIQMHIESYNRNGKKESEGEFITHFSPDSRSMAYQMVSGDIGKPGQGMFIIDAENGATIILSEEKGEKTGIVYGMGAFFSSVGETYEEEILEETPDAYIANPNVTKTGRTKTIAGYKCEEYKYSDEESESEIWITKDLKLNTRDFFSTLFKTSLYSHGIPWGYMMEATTTDKQTGEKSIMQVTRVDANSNTRFSMADYKVTNLGSFQMPANEE</sequence>
<gene>
    <name evidence="4" type="ORF">D1164_19620</name>
</gene>
<proteinExistence type="predicted"/>